<evidence type="ECO:0008006" key="8">
    <source>
        <dbReference type="Google" id="ProtNLM"/>
    </source>
</evidence>
<keyword evidence="2" id="KW-1015">Disulfide bond</keyword>
<feature type="domain" description="Sushi" evidence="5">
    <location>
        <begin position="64"/>
        <end position="120"/>
    </location>
</feature>
<keyword evidence="1" id="KW-0732">Signal</keyword>
<dbReference type="Gene3D" id="3.10.100.10">
    <property type="entry name" value="Mannose-Binding Protein A, subunit A"/>
    <property type="match status" value="1"/>
</dbReference>
<evidence type="ECO:0000313" key="7">
    <source>
        <dbReference type="Proteomes" id="UP000683360"/>
    </source>
</evidence>
<dbReference type="PANTHER" id="PTHR22803">
    <property type="entry name" value="MANNOSE, PHOSPHOLIPASE, LECTIN RECEPTOR RELATED"/>
    <property type="match status" value="1"/>
</dbReference>
<accession>A0A8S3TU02</accession>
<sequence length="289" mass="32391">MNVTRCSSALLIVLNSRYVCELTRQCIASQGRCGQTKDSTCESSFGSGWKESGKCCNRKPCCVSQCIPIDSLKNGSVTVTRSNDGLTAHFACDAGFVLAGNESLSCKSSVWHWDILQCVSPACPDTVAYFRGYKYKFVCSNTPYSDAKAICRSQGGHLTSIESEDENNFILVVATLITEMPNAREKRNKSLMLGFVLQFNTPYVFIMLELSFQVQYWIGLVYDDNDQSFKWESGVPFNYSDWSPQQPDKVDSQGNPGPLVKCVVLDSKYANKWHDENCSAYRRYICKTK</sequence>
<proteinExistence type="predicted"/>
<dbReference type="PROSITE" id="PS50923">
    <property type="entry name" value="SUSHI"/>
    <property type="match status" value="1"/>
</dbReference>
<evidence type="ECO:0000256" key="1">
    <source>
        <dbReference type="ARBA" id="ARBA00022729"/>
    </source>
</evidence>
<evidence type="ECO:0000259" key="5">
    <source>
        <dbReference type="PROSITE" id="PS50923"/>
    </source>
</evidence>
<dbReference type="EMBL" id="CAJPWZ010002200">
    <property type="protein sequence ID" value="CAG2233176.1"/>
    <property type="molecule type" value="Genomic_DNA"/>
</dbReference>
<keyword evidence="3" id="KW-0768">Sushi</keyword>
<organism evidence="6 7">
    <name type="scientific">Mytilus edulis</name>
    <name type="common">Blue mussel</name>
    <dbReference type="NCBI Taxonomy" id="6550"/>
    <lineage>
        <taxon>Eukaryota</taxon>
        <taxon>Metazoa</taxon>
        <taxon>Spiralia</taxon>
        <taxon>Lophotrochozoa</taxon>
        <taxon>Mollusca</taxon>
        <taxon>Bivalvia</taxon>
        <taxon>Autobranchia</taxon>
        <taxon>Pteriomorphia</taxon>
        <taxon>Mytilida</taxon>
        <taxon>Mytiloidea</taxon>
        <taxon>Mytilidae</taxon>
        <taxon>Mytilinae</taxon>
        <taxon>Mytilus</taxon>
    </lineage>
</organism>
<dbReference type="Pfam" id="PF00084">
    <property type="entry name" value="Sushi"/>
    <property type="match status" value="1"/>
</dbReference>
<dbReference type="InterPro" id="IPR000436">
    <property type="entry name" value="Sushi_SCR_CCP_dom"/>
</dbReference>
<dbReference type="Gene3D" id="2.10.70.10">
    <property type="entry name" value="Complement Module, domain 1"/>
    <property type="match status" value="1"/>
</dbReference>
<dbReference type="AlphaFoldDB" id="A0A8S3TU02"/>
<evidence type="ECO:0000256" key="2">
    <source>
        <dbReference type="ARBA" id="ARBA00023157"/>
    </source>
</evidence>
<dbReference type="OrthoDB" id="441660at2759"/>
<protein>
    <recommendedName>
        <fullName evidence="8">C-type lectin domain-containing protein</fullName>
    </recommendedName>
</protein>
<name>A0A8S3TU02_MYTED</name>
<dbReference type="SMART" id="SM00034">
    <property type="entry name" value="CLECT"/>
    <property type="match status" value="1"/>
</dbReference>
<dbReference type="InterPro" id="IPR001304">
    <property type="entry name" value="C-type_lectin-like"/>
</dbReference>
<feature type="domain" description="C-type lectin" evidence="4">
    <location>
        <begin position="130"/>
        <end position="287"/>
    </location>
</feature>
<dbReference type="InterPro" id="IPR016187">
    <property type="entry name" value="CTDL_fold"/>
</dbReference>
<dbReference type="InterPro" id="IPR050111">
    <property type="entry name" value="C-type_lectin/snaclec_domain"/>
</dbReference>
<dbReference type="Proteomes" id="UP000683360">
    <property type="component" value="Unassembled WGS sequence"/>
</dbReference>
<evidence type="ECO:0000313" key="6">
    <source>
        <dbReference type="EMBL" id="CAG2233176.1"/>
    </source>
</evidence>
<dbReference type="InterPro" id="IPR016186">
    <property type="entry name" value="C-type_lectin-like/link_sf"/>
</dbReference>
<gene>
    <name evidence="6" type="ORF">MEDL_45830</name>
</gene>
<keyword evidence="7" id="KW-1185">Reference proteome</keyword>
<dbReference type="CDD" id="cd00033">
    <property type="entry name" value="CCP"/>
    <property type="match status" value="1"/>
</dbReference>
<dbReference type="PROSITE" id="PS00615">
    <property type="entry name" value="C_TYPE_LECTIN_1"/>
    <property type="match status" value="1"/>
</dbReference>
<dbReference type="SUPFAM" id="SSF57535">
    <property type="entry name" value="Complement control module/SCR domain"/>
    <property type="match status" value="1"/>
</dbReference>
<dbReference type="PROSITE" id="PS50041">
    <property type="entry name" value="C_TYPE_LECTIN_2"/>
    <property type="match status" value="1"/>
</dbReference>
<comment type="caution">
    <text evidence="3">Lacks conserved residue(s) required for the propagation of feature annotation.</text>
</comment>
<dbReference type="Pfam" id="PF00059">
    <property type="entry name" value="Lectin_C"/>
    <property type="match status" value="1"/>
</dbReference>
<dbReference type="InterPro" id="IPR018378">
    <property type="entry name" value="C-type_lectin_CS"/>
</dbReference>
<dbReference type="SMART" id="SM00032">
    <property type="entry name" value="CCP"/>
    <property type="match status" value="1"/>
</dbReference>
<dbReference type="SUPFAM" id="SSF56436">
    <property type="entry name" value="C-type lectin-like"/>
    <property type="match status" value="1"/>
</dbReference>
<dbReference type="CDD" id="cd00037">
    <property type="entry name" value="CLECT"/>
    <property type="match status" value="1"/>
</dbReference>
<dbReference type="InterPro" id="IPR035976">
    <property type="entry name" value="Sushi/SCR/CCP_sf"/>
</dbReference>
<evidence type="ECO:0000256" key="3">
    <source>
        <dbReference type="PROSITE-ProRule" id="PRU00302"/>
    </source>
</evidence>
<evidence type="ECO:0000259" key="4">
    <source>
        <dbReference type="PROSITE" id="PS50041"/>
    </source>
</evidence>
<reference evidence="6" key="1">
    <citation type="submission" date="2021-03" db="EMBL/GenBank/DDBJ databases">
        <authorList>
            <person name="Bekaert M."/>
        </authorList>
    </citation>
    <scope>NUCLEOTIDE SEQUENCE</scope>
</reference>
<comment type="caution">
    <text evidence="6">The sequence shown here is derived from an EMBL/GenBank/DDBJ whole genome shotgun (WGS) entry which is preliminary data.</text>
</comment>